<dbReference type="RefSeq" id="WP_132847648.1">
    <property type="nucleotide sequence ID" value="NZ_CP058648.1"/>
</dbReference>
<keyword evidence="17" id="KW-1185">Reference proteome</keyword>
<evidence type="ECO:0000256" key="8">
    <source>
        <dbReference type="ARBA" id="ARBA00022777"/>
    </source>
</evidence>
<dbReference type="UniPathway" id="UPA00276">
    <property type="reaction ID" value="UER00406"/>
</dbReference>
<dbReference type="NCBIfam" id="NF004162">
    <property type="entry name" value="PRK05627.1-5"/>
    <property type="match status" value="1"/>
</dbReference>
<comment type="pathway">
    <text evidence="2 14">Cofactor biosynthesis; FMN biosynthesis; FMN from riboflavin (ATP route): step 1/1.</text>
</comment>
<evidence type="ECO:0000313" key="16">
    <source>
        <dbReference type="EMBL" id="TCQ05912.1"/>
    </source>
</evidence>
<dbReference type="CDD" id="cd02064">
    <property type="entry name" value="FAD_synthetase_N"/>
    <property type="match status" value="1"/>
</dbReference>
<evidence type="ECO:0000256" key="5">
    <source>
        <dbReference type="ARBA" id="ARBA00022679"/>
    </source>
</evidence>
<dbReference type="InterPro" id="IPR023465">
    <property type="entry name" value="Riboflavin_kinase_dom_sf"/>
</dbReference>
<evidence type="ECO:0000256" key="4">
    <source>
        <dbReference type="ARBA" id="ARBA00022643"/>
    </source>
</evidence>
<dbReference type="Pfam" id="PF06574">
    <property type="entry name" value="FAD_syn"/>
    <property type="match status" value="1"/>
</dbReference>
<comment type="similarity">
    <text evidence="14">Belongs to the ribF family.</text>
</comment>
<evidence type="ECO:0000256" key="10">
    <source>
        <dbReference type="ARBA" id="ARBA00022840"/>
    </source>
</evidence>
<evidence type="ECO:0000259" key="15">
    <source>
        <dbReference type="SMART" id="SM00904"/>
    </source>
</evidence>
<dbReference type="InterPro" id="IPR014729">
    <property type="entry name" value="Rossmann-like_a/b/a_fold"/>
</dbReference>
<dbReference type="InterPro" id="IPR023468">
    <property type="entry name" value="Riboflavin_kinase"/>
</dbReference>
<dbReference type="FunFam" id="3.40.50.620:FF:000021">
    <property type="entry name" value="Riboflavin biosynthesis protein"/>
    <property type="match status" value="1"/>
</dbReference>
<dbReference type="EMBL" id="SLYC01000004">
    <property type="protein sequence ID" value="TCQ05912.1"/>
    <property type="molecule type" value="Genomic_DNA"/>
</dbReference>
<dbReference type="NCBIfam" id="TIGR00083">
    <property type="entry name" value="ribF"/>
    <property type="match status" value="1"/>
</dbReference>
<sequence length="309" mass="34871">MIVVNKYEDLNNQINRGVALGNFDGIHIGHQSLITTLLHECAENNLESCVYTFLNHPLSIITKTNASPMQITNLHMKERIFEFHGLDILFLDEFNEAFMNQSPEEFVVEILVKKLKCKVVVVGFDYRFGSKGLGDTELLKELGKEYSFKVIVVEPVEIDGIKVSSTKIRALIVNGEIEQANEFLGRPFTLAGQVVHGEGRGRKLGFPTANISINPGQLIPQLGVYATEVVFEGKRYIGATSISSKPTFGNQDITVETFILDFSEIAYDKNIEIIFTKKVRNQTKFNNEQELIDQIQKDITVIKNIYKHN</sequence>
<organism evidence="16 17">
    <name type="scientific">Serpentinicella alkaliphila</name>
    <dbReference type="NCBI Taxonomy" id="1734049"/>
    <lineage>
        <taxon>Bacteria</taxon>
        <taxon>Bacillati</taxon>
        <taxon>Bacillota</taxon>
        <taxon>Clostridia</taxon>
        <taxon>Peptostreptococcales</taxon>
        <taxon>Natronincolaceae</taxon>
        <taxon>Serpentinicella</taxon>
    </lineage>
</organism>
<evidence type="ECO:0000256" key="14">
    <source>
        <dbReference type="PIRNR" id="PIRNR004491"/>
    </source>
</evidence>
<evidence type="ECO:0000256" key="12">
    <source>
        <dbReference type="ARBA" id="ARBA00047880"/>
    </source>
</evidence>
<gene>
    <name evidence="16" type="ORF">EDD79_100493</name>
</gene>
<dbReference type="Gene3D" id="2.40.30.30">
    <property type="entry name" value="Riboflavin kinase-like"/>
    <property type="match status" value="1"/>
</dbReference>
<comment type="pathway">
    <text evidence="1 14">Cofactor biosynthesis; FAD biosynthesis; FAD from FMN: step 1/1.</text>
</comment>
<accession>A0A4R2TSX9</accession>
<dbReference type="Gene3D" id="3.40.50.620">
    <property type="entry name" value="HUPs"/>
    <property type="match status" value="1"/>
</dbReference>
<reference evidence="16 17" key="1">
    <citation type="submission" date="2019-03" db="EMBL/GenBank/DDBJ databases">
        <title>Genomic Encyclopedia of Type Strains, Phase IV (KMG-IV): sequencing the most valuable type-strain genomes for metagenomic binning, comparative biology and taxonomic classification.</title>
        <authorList>
            <person name="Goeker M."/>
        </authorList>
    </citation>
    <scope>NUCLEOTIDE SEQUENCE [LARGE SCALE GENOMIC DNA]</scope>
    <source>
        <strain evidence="16 17">DSM 100013</strain>
    </source>
</reference>
<keyword evidence="3 14" id="KW-0285">Flavoprotein</keyword>
<keyword evidence="8 14" id="KW-0418">Kinase</keyword>
<dbReference type="EC" id="2.7.7.2" evidence="14"/>
<dbReference type="PANTHER" id="PTHR22749:SF6">
    <property type="entry name" value="RIBOFLAVIN KINASE"/>
    <property type="match status" value="1"/>
</dbReference>
<dbReference type="GO" id="GO:0005524">
    <property type="term" value="F:ATP binding"/>
    <property type="evidence" value="ECO:0007669"/>
    <property type="project" value="UniProtKB-UniRule"/>
</dbReference>
<comment type="catalytic activity">
    <reaction evidence="13 14">
        <text>FMN + ATP + H(+) = FAD + diphosphate</text>
        <dbReference type="Rhea" id="RHEA:17237"/>
        <dbReference type="ChEBI" id="CHEBI:15378"/>
        <dbReference type="ChEBI" id="CHEBI:30616"/>
        <dbReference type="ChEBI" id="CHEBI:33019"/>
        <dbReference type="ChEBI" id="CHEBI:57692"/>
        <dbReference type="ChEBI" id="CHEBI:58210"/>
        <dbReference type="EC" id="2.7.7.2"/>
    </reaction>
</comment>
<evidence type="ECO:0000256" key="9">
    <source>
        <dbReference type="ARBA" id="ARBA00022827"/>
    </source>
</evidence>
<keyword evidence="11" id="KW-0511">Multifunctional enzyme</keyword>
<dbReference type="GO" id="GO:0006747">
    <property type="term" value="P:FAD biosynthetic process"/>
    <property type="evidence" value="ECO:0007669"/>
    <property type="project" value="UniProtKB-UniRule"/>
</dbReference>
<name>A0A4R2TSX9_9FIRM</name>
<dbReference type="SMART" id="SM00904">
    <property type="entry name" value="Flavokinase"/>
    <property type="match status" value="1"/>
</dbReference>
<evidence type="ECO:0000256" key="1">
    <source>
        <dbReference type="ARBA" id="ARBA00004726"/>
    </source>
</evidence>
<protein>
    <recommendedName>
        <fullName evidence="14">Riboflavin biosynthesis protein</fullName>
    </recommendedName>
    <domain>
        <recommendedName>
            <fullName evidence="14">Riboflavin kinase</fullName>
            <ecNumber evidence="14">2.7.1.26</ecNumber>
        </recommendedName>
        <alternativeName>
            <fullName evidence="14">Flavokinase</fullName>
        </alternativeName>
    </domain>
    <domain>
        <recommendedName>
            <fullName evidence="14">FMN adenylyltransferase</fullName>
            <ecNumber evidence="14">2.7.7.2</ecNumber>
        </recommendedName>
        <alternativeName>
            <fullName evidence="14">FAD pyrophosphorylase</fullName>
        </alternativeName>
        <alternativeName>
            <fullName evidence="14">FAD synthase</fullName>
        </alternativeName>
    </domain>
</protein>
<comment type="catalytic activity">
    <reaction evidence="12 14">
        <text>riboflavin + ATP = FMN + ADP + H(+)</text>
        <dbReference type="Rhea" id="RHEA:14357"/>
        <dbReference type="ChEBI" id="CHEBI:15378"/>
        <dbReference type="ChEBI" id="CHEBI:30616"/>
        <dbReference type="ChEBI" id="CHEBI:57986"/>
        <dbReference type="ChEBI" id="CHEBI:58210"/>
        <dbReference type="ChEBI" id="CHEBI:456216"/>
        <dbReference type="EC" id="2.7.1.26"/>
    </reaction>
</comment>
<proteinExistence type="inferred from homology"/>
<keyword evidence="9 14" id="KW-0274">FAD</keyword>
<dbReference type="EC" id="2.7.1.26" evidence="14"/>
<dbReference type="GO" id="GO:0009231">
    <property type="term" value="P:riboflavin biosynthetic process"/>
    <property type="evidence" value="ECO:0007669"/>
    <property type="project" value="InterPro"/>
</dbReference>
<evidence type="ECO:0000256" key="3">
    <source>
        <dbReference type="ARBA" id="ARBA00022630"/>
    </source>
</evidence>
<evidence type="ECO:0000256" key="11">
    <source>
        <dbReference type="ARBA" id="ARBA00023268"/>
    </source>
</evidence>
<dbReference type="GO" id="GO:0008531">
    <property type="term" value="F:riboflavin kinase activity"/>
    <property type="evidence" value="ECO:0007669"/>
    <property type="project" value="UniProtKB-UniRule"/>
</dbReference>
<evidence type="ECO:0000313" key="17">
    <source>
        <dbReference type="Proteomes" id="UP000295504"/>
    </source>
</evidence>
<evidence type="ECO:0000256" key="13">
    <source>
        <dbReference type="ARBA" id="ARBA00049494"/>
    </source>
</evidence>
<evidence type="ECO:0000256" key="6">
    <source>
        <dbReference type="ARBA" id="ARBA00022695"/>
    </source>
</evidence>
<keyword evidence="6 14" id="KW-0548">Nucleotidyltransferase</keyword>
<dbReference type="SUPFAM" id="SSF52374">
    <property type="entry name" value="Nucleotidylyl transferase"/>
    <property type="match status" value="1"/>
</dbReference>
<feature type="domain" description="Riboflavin kinase" evidence="15">
    <location>
        <begin position="183"/>
        <end position="307"/>
    </location>
</feature>
<dbReference type="Proteomes" id="UP000295504">
    <property type="component" value="Unassembled WGS sequence"/>
</dbReference>
<evidence type="ECO:0000256" key="7">
    <source>
        <dbReference type="ARBA" id="ARBA00022741"/>
    </source>
</evidence>
<dbReference type="PIRSF" id="PIRSF004491">
    <property type="entry name" value="FAD_Synth"/>
    <property type="match status" value="1"/>
</dbReference>
<dbReference type="InterPro" id="IPR002606">
    <property type="entry name" value="Riboflavin_kinase_bac"/>
</dbReference>
<dbReference type="InterPro" id="IPR015864">
    <property type="entry name" value="FAD_synthase"/>
</dbReference>
<dbReference type="InterPro" id="IPR015865">
    <property type="entry name" value="Riboflavin_kinase_bac/euk"/>
</dbReference>
<dbReference type="OrthoDB" id="9803667at2"/>
<keyword evidence="4 14" id="KW-0288">FMN</keyword>
<keyword evidence="10 14" id="KW-0067">ATP-binding</keyword>
<evidence type="ECO:0000256" key="2">
    <source>
        <dbReference type="ARBA" id="ARBA00005201"/>
    </source>
</evidence>
<dbReference type="GO" id="GO:0009398">
    <property type="term" value="P:FMN biosynthetic process"/>
    <property type="evidence" value="ECO:0007669"/>
    <property type="project" value="UniProtKB-UniRule"/>
</dbReference>
<dbReference type="PANTHER" id="PTHR22749">
    <property type="entry name" value="RIBOFLAVIN KINASE/FMN ADENYLYLTRANSFERASE"/>
    <property type="match status" value="1"/>
</dbReference>
<keyword evidence="5 14" id="KW-0808">Transferase</keyword>
<dbReference type="Pfam" id="PF01687">
    <property type="entry name" value="Flavokinase"/>
    <property type="match status" value="1"/>
</dbReference>
<comment type="caution">
    <text evidence="16">The sequence shown here is derived from an EMBL/GenBank/DDBJ whole genome shotgun (WGS) entry which is preliminary data.</text>
</comment>
<dbReference type="AlphaFoldDB" id="A0A4R2TSX9"/>
<keyword evidence="7 14" id="KW-0547">Nucleotide-binding</keyword>
<dbReference type="SUPFAM" id="SSF82114">
    <property type="entry name" value="Riboflavin kinase-like"/>
    <property type="match status" value="1"/>
</dbReference>
<dbReference type="UniPathway" id="UPA00277">
    <property type="reaction ID" value="UER00407"/>
</dbReference>
<dbReference type="GO" id="GO:0003919">
    <property type="term" value="F:FMN adenylyltransferase activity"/>
    <property type="evidence" value="ECO:0007669"/>
    <property type="project" value="UniProtKB-UniRule"/>
</dbReference>